<evidence type="ECO:0000313" key="3">
    <source>
        <dbReference type="Proteomes" id="UP000000305"/>
    </source>
</evidence>
<dbReference type="STRING" id="6669.E9HSH2"/>
<sequence>MPRPKRVYKRVVYAESSSSSTTANPQGPAVVPPIVIRVRPELPRFVPAAGRSGPVQPPSRSQAGSVVPPAAGRVGPVRPSSRSQAGSVVPPAAGRVGPVRPPSRSQAGSVVPPRVTAAGRSAPFVVESFVRPSCPVRSAFRPFVPTAVPQPPPASPSERGPSVGSMPALVPIWPPTVVAASASDDGFPTPLVSSEGSSSPLEPLYYAGTHSRILQFSA</sequence>
<reference evidence="2 3" key="1">
    <citation type="journal article" date="2011" name="Science">
        <title>The ecoresponsive genome of Daphnia pulex.</title>
        <authorList>
            <person name="Colbourne J.K."/>
            <person name="Pfrender M.E."/>
            <person name="Gilbert D."/>
            <person name="Thomas W.K."/>
            <person name="Tucker A."/>
            <person name="Oakley T.H."/>
            <person name="Tokishita S."/>
            <person name="Aerts A."/>
            <person name="Arnold G.J."/>
            <person name="Basu M.K."/>
            <person name="Bauer D.J."/>
            <person name="Caceres C.E."/>
            <person name="Carmel L."/>
            <person name="Casola C."/>
            <person name="Choi J.H."/>
            <person name="Detter J.C."/>
            <person name="Dong Q."/>
            <person name="Dusheyko S."/>
            <person name="Eads B.D."/>
            <person name="Frohlich T."/>
            <person name="Geiler-Samerotte K.A."/>
            <person name="Gerlach D."/>
            <person name="Hatcher P."/>
            <person name="Jogdeo S."/>
            <person name="Krijgsveld J."/>
            <person name="Kriventseva E.V."/>
            <person name="Kultz D."/>
            <person name="Laforsch C."/>
            <person name="Lindquist E."/>
            <person name="Lopez J."/>
            <person name="Manak J.R."/>
            <person name="Muller J."/>
            <person name="Pangilinan J."/>
            <person name="Patwardhan R.P."/>
            <person name="Pitluck S."/>
            <person name="Pritham E.J."/>
            <person name="Rechtsteiner A."/>
            <person name="Rho M."/>
            <person name="Rogozin I.B."/>
            <person name="Sakarya O."/>
            <person name="Salamov A."/>
            <person name="Schaack S."/>
            <person name="Shapiro H."/>
            <person name="Shiga Y."/>
            <person name="Skalitzky C."/>
            <person name="Smith Z."/>
            <person name="Souvorov A."/>
            <person name="Sung W."/>
            <person name="Tang Z."/>
            <person name="Tsuchiya D."/>
            <person name="Tu H."/>
            <person name="Vos H."/>
            <person name="Wang M."/>
            <person name="Wolf Y.I."/>
            <person name="Yamagata H."/>
            <person name="Yamada T."/>
            <person name="Ye Y."/>
            <person name="Shaw J.R."/>
            <person name="Andrews J."/>
            <person name="Crease T.J."/>
            <person name="Tang H."/>
            <person name="Lucas S.M."/>
            <person name="Robertson H.M."/>
            <person name="Bork P."/>
            <person name="Koonin E.V."/>
            <person name="Zdobnov E.M."/>
            <person name="Grigoriev I.V."/>
            <person name="Lynch M."/>
            <person name="Boore J.L."/>
        </authorList>
    </citation>
    <scope>NUCLEOTIDE SEQUENCE [LARGE SCALE GENOMIC DNA]</scope>
</reference>
<dbReference type="AlphaFoldDB" id="E9HSH2"/>
<organism evidence="2 3">
    <name type="scientific">Daphnia pulex</name>
    <name type="common">Water flea</name>
    <dbReference type="NCBI Taxonomy" id="6669"/>
    <lineage>
        <taxon>Eukaryota</taxon>
        <taxon>Metazoa</taxon>
        <taxon>Ecdysozoa</taxon>
        <taxon>Arthropoda</taxon>
        <taxon>Crustacea</taxon>
        <taxon>Branchiopoda</taxon>
        <taxon>Diplostraca</taxon>
        <taxon>Cladocera</taxon>
        <taxon>Anomopoda</taxon>
        <taxon>Daphniidae</taxon>
        <taxon>Daphnia</taxon>
    </lineage>
</organism>
<dbReference type="EMBL" id="GL732752">
    <property type="protein sequence ID" value="EFX65289.1"/>
    <property type="molecule type" value="Genomic_DNA"/>
</dbReference>
<dbReference type="Proteomes" id="UP000000305">
    <property type="component" value="Unassembled WGS sequence"/>
</dbReference>
<gene>
    <name evidence="2" type="ORF">DAPPUDRAFT_117388</name>
</gene>
<evidence type="ECO:0000256" key="1">
    <source>
        <dbReference type="SAM" id="MobiDB-lite"/>
    </source>
</evidence>
<dbReference type="InParanoid" id="E9HSH2"/>
<dbReference type="PhylomeDB" id="E9HSH2"/>
<proteinExistence type="predicted"/>
<protein>
    <submittedName>
        <fullName evidence="2">Uncharacterized protein</fullName>
    </submittedName>
</protein>
<dbReference type="KEGG" id="dpx:DAPPUDRAFT_117388"/>
<keyword evidence="3" id="KW-1185">Reference proteome</keyword>
<feature type="compositionally biased region" description="Low complexity" evidence="1">
    <location>
        <begin position="88"/>
        <end position="98"/>
    </location>
</feature>
<feature type="region of interest" description="Disordered" evidence="1">
    <location>
        <begin position="1"/>
        <end position="31"/>
    </location>
</feature>
<feature type="region of interest" description="Disordered" evidence="1">
    <location>
        <begin position="46"/>
        <end position="114"/>
    </location>
</feature>
<evidence type="ECO:0000313" key="2">
    <source>
        <dbReference type="EMBL" id="EFX65289.1"/>
    </source>
</evidence>
<name>E9HSH2_DAPPU</name>
<accession>E9HSH2</accession>
<feature type="compositionally biased region" description="Polar residues" evidence="1">
    <location>
        <begin position="15"/>
        <end position="25"/>
    </location>
</feature>
<dbReference type="HOGENOM" id="CLU_117333_1_0_1"/>
<feature type="compositionally biased region" description="Low complexity" evidence="1">
    <location>
        <begin position="66"/>
        <end position="79"/>
    </location>
</feature>